<proteinExistence type="inferred from homology"/>
<protein>
    <submittedName>
        <fullName evidence="9">Uncharacterized protein</fullName>
    </submittedName>
</protein>
<feature type="domain" description="Tetratricopeptide repeat protein 21A/21B second ARM" evidence="5">
    <location>
        <begin position="36"/>
        <end position="273"/>
    </location>
</feature>
<dbReference type="InterPro" id="IPR040364">
    <property type="entry name" value="TTC21A/TTC21B"/>
</dbReference>
<dbReference type="Proteomes" id="UP000001307">
    <property type="component" value="Unassembled WGS sequence"/>
</dbReference>
<keyword evidence="3 4" id="KW-0802">TPR repeat</keyword>
<evidence type="ECO:0000259" key="7">
    <source>
        <dbReference type="Pfam" id="PF25064"/>
    </source>
</evidence>
<keyword evidence="2" id="KW-0677">Repeat</keyword>
<organism evidence="9">
    <name type="scientific">Oikopleura dioica</name>
    <name type="common">Tunicate</name>
    <dbReference type="NCBI Taxonomy" id="34765"/>
    <lineage>
        <taxon>Eukaryota</taxon>
        <taxon>Metazoa</taxon>
        <taxon>Chordata</taxon>
        <taxon>Tunicata</taxon>
        <taxon>Appendicularia</taxon>
        <taxon>Copelata</taxon>
        <taxon>Oikopleuridae</taxon>
        <taxon>Oikopleura</taxon>
    </lineage>
</organism>
<dbReference type="SUPFAM" id="SSF48452">
    <property type="entry name" value="TPR-like"/>
    <property type="match status" value="5"/>
</dbReference>
<gene>
    <name evidence="9" type="ORF">GSOID_T00015173001</name>
</gene>
<dbReference type="InterPro" id="IPR056836">
    <property type="entry name" value="ARM_TT21_4th"/>
</dbReference>
<evidence type="ECO:0000313" key="10">
    <source>
        <dbReference type="Proteomes" id="UP000001307"/>
    </source>
</evidence>
<dbReference type="Pfam" id="PF25068">
    <property type="entry name" value="ARM_TT21_4th"/>
    <property type="match status" value="1"/>
</dbReference>
<dbReference type="InterPro" id="IPR056835">
    <property type="entry name" value="ARM_TT21_5th"/>
</dbReference>
<dbReference type="InParanoid" id="E4X0E0"/>
<keyword evidence="10" id="KW-1185">Reference proteome</keyword>
<sequence length="997" mass="111055">MYLALESLLTSGSETLAAERLDAMITEAEDTFPKAISFARLLVRTVGHSKVLAPQIEKMLGKCARDSADAKTVRGDYHLIKDEIKKAKYCYNEALSMDSGNPGAFVGVVWCWLKLGDRRRAKQQLDMAGAIPEHKRKQLPELNLLEVELGIVANKFDGLKTATMELTRNLAGRAYDLTFLEDLNPNLCLEIMKCYMKHIDKEEVRTAAKTPNHVKRAERLLTMVKNAVGGLTPVKVVDAEFKCLLGKFEDAEEVLRRMVPGPEVYLLQAKVANERAEPDSARRLLDSALAADYDFGESCAYQLVAAETATLKHNFGEAIKLLNKALASGKLSENETVAANLKLSETLRRNGQASESSSVMEKIERDYSSASAVAAKLALSRAEQQLDSGNVEGAIDTLENVAYDTAGSFQAKARLAEIYLVQRRNEERYLTVFRDVCHNRPGEFEPLVAFADSLMRVNRIEDAVRTYEAALRLKKTDVALQVKIGQAMAITHDYSGAISYYTKSLASSECGGLRLELADLFVRLEQTKDAIATLEEAYDDPAVPKMLQARCHYKHADILAELYKTDEALQQLARAKSLLDEAIKNNVEGARDLSIEIHLKIGDLARERDDADNAVKFYSRAKTISPGSANANQATLKLADAYRLKGDLTSAQAILSKLMDSDVASQAQSLIADVICDTGNIQGAIQHFKRLFEGGRDQWGILGRMMPLLHRNRQLDVAHQYVKNIKDNSSPAAKAYCLGMLDAYQLRTESAMIHLLQAKRSPRWRTQAIHAIIDIALGLESEELNMDEDAVNLCKQLLYELPQNDVETKIYQNWVQLANNDLVDGINGFQALDRKCHVAALTGSCAGLIMQGNGKVAKNQLVSVVSTPWNMKVAKHLEKARLLLGQELINAGKPGKAREELEKILEKNRGCWRAMELRGITFEMEKNHEEATKSFEYAWKMCSHNNPAIGFRLAQSYMKVDKAIRSISICHHVLKNFPDYPQIGEEIMEPALYQVRV</sequence>
<feature type="domain" description="Tetratricopeptide repeat protein 21A/21B fifth ARM repeats" evidence="7">
    <location>
        <begin position="666"/>
        <end position="777"/>
    </location>
</feature>
<evidence type="ECO:0000256" key="1">
    <source>
        <dbReference type="ARBA" id="ARBA00010935"/>
    </source>
</evidence>
<feature type="domain" description="Tetratricopeptide repeat protein 21A/21B C-terminal ARM" evidence="6">
    <location>
        <begin position="796"/>
        <end position="991"/>
    </location>
</feature>
<reference evidence="9" key="1">
    <citation type="journal article" date="2010" name="Science">
        <title>Plasticity of animal genome architecture unmasked by rapid evolution of a pelagic tunicate.</title>
        <authorList>
            <person name="Denoeud F."/>
            <person name="Henriet S."/>
            <person name="Mungpakdee S."/>
            <person name="Aury J.M."/>
            <person name="Da Silva C."/>
            <person name="Brinkmann H."/>
            <person name="Mikhaleva J."/>
            <person name="Olsen L.C."/>
            <person name="Jubin C."/>
            <person name="Canestro C."/>
            <person name="Bouquet J.M."/>
            <person name="Danks G."/>
            <person name="Poulain J."/>
            <person name="Campsteijn C."/>
            <person name="Adamski M."/>
            <person name="Cross I."/>
            <person name="Yadetie F."/>
            <person name="Muffato M."/>
            <person name="Louis A."/>
            <person name="Butcher S."/>
            <person name="Tsagkogeorga G."/>
            <person name="Konrad A."/>
            <person name="Singh S."/>
            <person name="Jensen M.F."/>
            <person name="Cong E.H."/>
            <person name="Eikeseth-Otteraa H."/>
            <person name="Noel B."/>
            <person name="Anthouard V."/>
            <person name="Porcel B.M."/>
            <person name="Kachouri-Lafond R."/>
            <person name="Nishino A."/>
            <person name="Ugolini M."/>
            <person name="Chourrout P."/>
            <person name="Nishida H."/>
            <person name="Aasland R."/>
            <person name="Huzurbazar S."/>
            <person name="Westhof E."/>
            <person name="Delsuc F."/>
            <person name="Lehrach H."/>
            <person name="Reinhardt R."/>
            <person name="Weissenbach J."/>
            <person name="Roy S.W."/>
            <person name="Artiguenave F."/>
            <person name="Postlethwait J.H."/>
            <person name="Manak J.R."/>
            <person name="Thompson E.M."/>
            <person name="Jaillon O."/>
            <person name="Du Pasquier L."/>
            <person name="Boudinot P."/>
            <person name="Liberles D.A."/>
            <person name="Volff J.N."/>
            <person name="Philippe H."/>
            <person name="Lenhard B."/>
            <person name="Roest Crollius H."/>
            <person name="Wincker P."/>
            <person name="Chourrout D."/>
        </authorList>
    </citation>
    <scope>NUCLEOTIDE SEQUENCE [LARGE SCALE GENOMIC DNA]</scope>
</reference>
<dbReference type="Pfam" id="PF25064">
    <property type="entry name" value="ARM_TT21_5th"/>
    <property type="match status" value="1"/>
</dbReference>
<feature type="domain" description="Tetratricopeptide repeat protein 21A/21B fourth ARM" evidence="8">
    <location>
        <begin position="481"/>
        <end position="621"/>
    </location>
</feature>
<dbReference type="GO" id="GO:0005929">
    <property type="term" value="C:cilium"/>
    <property type="evidence" value="ECO:0007669"/>
    <property type="project" value="GOC"/>
</dbReference>
<dbReference type="Pfam" id="PF25058">
    <property type="entry name" value="ARM_TT21"/>
    <property type="match status" value="1"/>
</dbReference>
<evidence type="ECO:0000256" key="3">
    <source>
        <dbReference type="ARBA" id="ARBA00022803"/>
    </source>
</evidence>
<dbReference type="AlphaFoldDB" id="E4X0E0"/>
<dbReference type="GO" id="GO:0030991">
    <property type="term" value="C:intraciliary transport particle A"/>
    <property type="evidence" value="ECO:0007669"/>
    <property type="project" value="TreeGrafter"/>
</dbReference>
<dbReference type="InterPro" id="IPR056834">
    <property type="entry name" value="ARM_TT21_C"/>
</dbReference>
<dbReference type="PANTHER" id="PTHR14699:SF0">
    <property type="entry name" value="TETRATRICOPEPTIDE REPEAT PROTEIN 21 HOMOLOG"/>
    <property type="match status" value="1"/>
</dbReference>
<accession>E4X0E0</accession>
<evidence type="ECO:0000259" key="8">
    <source>
        <dbReference type="Pfam" id="PF25068"/>
    </source>
</evidence>
<dbReference type="Pfam" id="PF25063">
    <property type="entry name" value="ARM_TT21_C"/>
    <property type="match status" value="1"/>
</dbReference>
<dbReference type="Gene3D" id="1.25.40.10">
    <property type="entry name" value="Tetratricopeptide repeat domain"/>
    <property type="match status" value="3"/>
</dbReference>
<dbReference type="EMBL" id="FN653020">
    <property type="protein sequence ID" value="CBY23239.1"/>
    <property type="molecule type" value="Genomic_DNA"/>
</dbReference>
<evidence type="ECO:0000256" key="4">
    <source>
        <dbReference type="PROSITE-ProRule" id="PRU00339"/>
    </source>
</evidence>
<dbReference type="OrthoDB" id="10259630at2759"/>
<evidence type="ECO:0000313" key="9">
    <source>
        <dbReference type="EMBL" id="CBY23239.1"/>
    </source>
</evidence>
<dbReference type="SMART" id="SM00028">
    <property type="entry name" value="TPR"/>
    <property type="match status" value="6"/>
</dbReference>
<evidence type="ECO:0000259" key="6">
    <source>
        <dbReference type="Pfam" id="PF25063"/>
    </source>
</evidence>
<dbReference type="InterPro" id="IPR056832">
    <property type="entry name" value="ARM_TT21_2nd"/>
</dbReference>
<dbReference type="Pfam" id="PF25060">
    <property type="entry name" value="ARM_TT21_2nd"/>
    <property type="match status" value="1"/>
</dbReference>
<dbReference type="PROSITE" id="PS50005">
    <property type="entry name" value="TPR"/>
    <property type="match status" value="1"/>
</dbReference>
<evidence type="ECO:0000256" key="2">
    <source>
        <dbReference type="ARBA" id="ARBA00022737"/>
    </source>
</evidence>
<dbReference type="GO" id="GO:0061512">
    <property type="term" value="P:protein localization to cilium"/>
    <property type="evidence" value="ECO:0007669"/>
    <property type="project" value="TreeGrafter"/>
</dbReference>
<dbReference type="PANTHER" id="PTHR14699">
    <property type="entry name" value="STI2 PROTEIN-RELATED"/>
    <property type="match status" value="1"/>
</dbReference>
<dbReference type="InterPro" id="IPR019734">
    <property type="entry name" value="TPR_rpt"/>
</dbReference>
<dbReference type="InterPro" id="IPR011990">
    <property type="entry name" value="TPR-like_helical_dom_sf"/>
</dbReference>
<dbReference type="GO" id="GO:0035721">
    <property type="term" value="P:intraciliary retrograde transport"/>
    <property type="evidence" value="ECO:0007669"/>
    <property type="project" value="TreeGrafter"/>
</dbReference>
<evidence type="ECO:0000259" key="5">
    <source>
        <dbReference type="Pfam" id="PF25060"/>
    </source>
</evidence>
<comment type="similarity">
    <text evidence="1">Belongs to the TTC21 family.</text>
</comment>
<feature type="repeat" description="TPR" evidence="4">
    <location>
        <begin position="595"/>
        <end position="628"/>
    </location>
</feature>
<name>E4X0E0_OIKDI</name>
<dbReference type="FunCoup" id="E4X0E0">
    <property type="interactions" value="23"/>
</dbReference>